<evidence type="ECO:0000313" key="3">
    <source>
        <dbReference type="Proteomes" id="UP001480595"/>
    </source>
</evidence>
<comment type="caution">
    <text evidence="2">The sequence shown here is derived from an EMBL/GenBank/DDBJ whole genome shotgun (WGS) entry which is preliminary data.</text>
</comment>
<dbReference type="Proteomes" id="UP001480595">
    <property type="component" value="Unassembled WGS sequence"/>
</dbReference>
<organism evidence="2 3">
    <name type="scientific">Apiospora phragmitis</name>
    <dbReference type="NCBI Taxonomy" id="2905665"/>
    <lineage>
        <taxon>Eukaryota</taxon>
        <taxon>Fungi</taxon>
        <taxon>Dikarya</taxon>
        <taxon>Ascomycota</taxon>
        <taxon>Pezizomycotina</taxon>
        <taxon>Sordariomycetes</taxon>
        <taxon>Xylariomycetidae</taxon>
        <taxon>Amphisphaeriales</taxon>
        <taxon>Apiosporaceae</taxon>
        <taxon>Apiospora</taxon>
    </lineage>
</organism>
<proteinExistence type="predicted"/>
<keyword evidence="3" id="KW-1185">Reference proteome</keyword>
<evidence type="ECO:0000313" key="2">
    <source>
        <dbReference type="EMBL" id="KAK8090565.1"/>
    </source>
</evidence>
<dbReference type="GeneID" id="92084542"/>
<dbReference type="InterPro" id="IPR019410">
    <property type="entry name" value="Methyltransf_16"/>
</dbReference>
<protein>
    <recommendedName>
        <fullName evidence="4">Diaminohydroxyphosphoribosylamino-pyrimidine deaminase</fullName>
    </recommendedName>
</protein>
<feature type="region of interest" description="Disordered" evidence="1">
    <location>
        <begin position="239"/>
        <end position="284"/>
    </location>
</feature>
<name>A0ABR1X582_9PEZI</name>
<evidence type="ECO:0000256" key="1">
    <source>
        <dbReference type="SAM" id="MobiDB-lite"/>
    </source>
</evidence>
<dbReference type="PANTHER" id="PTHR14614">
    <property type="entry name" value="HEPATOCELLULAR CARCINOMA-ASSOCIATED ANTIGEN"/>
    <property type="match status" value="1"/>
</dbReference>
<dbReference type="Gene3D" id="3.40.50.150">
    <property type="entry name" value="Vaccinia Virus protein VP39"/>
    <property type="match status" value="1"/>
</dbReference>
<gene>
    <name evidence="2" type="ORF">PG994_000070</name>
</gene>
<dbReference type="InterPro" id="IPR029063">
    <property type="entry name" value="SAM-dependent_MTases_sf"/>
</dbReference>
<sequence>MATQLLFDLLGPEVEDAEEETFLLFSQEIPSQNLGFVDARASSLDLTVAGKDYVIHQSPAVLSSNRAGGTTGAVLWKVTPMFADWIASPGNILWKTGVLASTSAVIELGCGISGLTGMALAQRVSRYVLTDQPYVSKWVDANLAENAANLSASGPVATRRRGKAAAATTAPAGNRVAFAPLDWELDEVTPRLTGSAAVASFDAVVACDCIYNDALIRPLVQTCVDVCKLRTRAAAGAEGEDEEEGLIINPKSPRFASSHSSSAIRKSSRAGSRSSTGTSVHGGCPSSHLSDALRANAGFVIHVGILRTKPLESHY</sequence>
<dbReference type="Pfam" id="PF10294">
    <property type="entry name" value="Methyltransf_16"/>
    <property type="match status" value="1"/>
</dbReference>
<feature type="compositionally biased region" description="Low complexity" evidence="1">
    <location>
        <begin position="252"/>
        <end position="275"/>
    </location>
</feature>
<dbReference type="EMBL" id="JAQQWL010000001">
    <property type="protein sequence ID" value="KAK8090565.1"/>
    <property type="molecule type" value="Genomic_DNA"/>
</dbReference>
<evidence type="ECO:0008006" key="4">
    <source>
        <dbReference type="Google" id="ProtNLM"/>
    </source>
</evidence>
<reference evidence="2 3" key="1">
    <citation type="submission" date="2023-01" db="EMBL/GenBank/DDBJ databases">
        <title>Analysis of 21 Apiospora genomes using comparative genomics revels a genus with tremendous synthesis potential of carbohydrate active enzymes and secondary metabolites.</title>
        <authorList>
            <person name="Sorensen T."/>
        </authorList>
    </citation>
    <scope>NUCLEOTIDE SEQUENCE [LARGE SCALE GENOMIC DNA]</scope>
    <source>
        <strain evidence="2 3">CBS 135458</strain>
    </source>
</reference>
<dbReference type="RefSeq" id="XP_066722111.1">
    <property type="nucleotide sequence ID" value="XM_066851479.1"/>
</dbReference>
<accession>A0ABR1X582</accession>
<dbReference type="SUPFAM" id="SSF53335">
    <property type="entry name" value="S-adenosyl-L-methionine-dependent methyltransferases"/>
    <property type="match status" value="1"/>
</dbReference>
<dbReference type="PANTHER" id="PTHR14614:SF109">
    <property type="entry name" value="RIBOSOMAL LYSINE N-METHYLTRANSFERASE 5"/>
    <property type="match status" value="1"/>
</dbReference>